<keyword evidence="8" id="KW-0393">Immunoglobulin domain</keyword>
<keyword evidence="7" id="KW-0325">Glycoprotein</keyword>
<evidence type="ECO:0000256" key="8">
    <source>
        <dbReference type="ARBA" id="ARBA00023319"/>
    </source>
</evidence>
<name>A0A9Q0I8W9_9TELE</name>
<dbReference type="GO" id="GO:0043277">
    <property type="term" value="P:apoptotic cell clearance"/>
    <property type="evidence" value="ECO:0007669"/>
    <property type="project" value="TreeGrafter"/>
</dbReference>
<dbReference type="SMART" id="SM00409">
    <property type="entry name" value="IG"/>
    <property type="match status" value="4"/>
</dbReference>
<proteinExistence type="inferred from homology"/>
<evidence type="ECO:0000256" key="4">
    <source>
        <dbReference type="ARBA" id="ARBA00022989"/>
    </source>
</evidence>
<dbReference type="PANTHER" id="PTHR46608">
    <property type="entry name" value="T-CELL IMMUNOGLOBULIN AND MUCIN DOMAIN-CONTAINING PROTEIN 4"/>
    <property type="match status" value="1"/>
</dbReference>
<dbReference type="InterPro" id="IPR003599">
    <property type="entry name" value="Ig_sub"/>
</dbReference>
<evidence type="ECO:0000256" key="5">
    <source>
        <dbReference type="ARBA" id="ARBA00023136"/>
    </source>
</evidence>
<evidence type="ECO:0000313" key="14">
    <source>
        <dbReference type="Proteomes" id="UP001148018"/>
    </source>
</evidence>
<evidence type="ECO:0000256" key="1">
    <source>
        <dbReference type="ARBA" id="ARBA00004479"/>
    </source>
</evidence>
<feature type="transmembrane region" description="Helical" evidence="10">
    <location>
        <begin position="760"/>
        <end position="780"/>
    </location>
</feature>
<evidence type="ECO:0000256" key="11">
    <source>
        <dbReference type="SAM" id="SignalP"/>
    </source>
</evidence>
<evidence type="ECO:0000256" key="10">
    <source>
        <dbReference type="SAM" id="Phobius"/>
    </source>
</evidence>
<keyword evidence="6" id="KW-1015">Disulfide bond</keyword>
<keyword evidence="4 10" id="KW-1133">Transmembrane helix</keyword>
<keyword evidence="14" id="KW-1185">Reference proteome</keyword>
<dbReference type="InterPro" id="IPR036179">
    <property type="entry name" value="Ig-like_dom_sf"/>
</dbReference>
<feature type="signal peptide" evidence="11">
    <location>
        <begin position="1"/>
        <end position="20"/>
    </location>
</feature>
<comment type="similarity">
    <text evidence="9">Belongs to the immunoglobulin superfamily. TIM family.</text>
</comment>
<dbReference type="InterPro" id="IPR007110">
    <property type="entry name" value="Ig-like_dom"/>
</dbReference>
<organism evidence="13 14">
    <name type="scientific">Muraenolepis orangiensis</name>
    <name type="common">Patagonian moray cod</name>
    <dbReference type="NCBI Taxonomy" id="630683"/>
    <lineage>
        <taxon>Eukaryota</taxon>
        <taxon>Metazoa</taxon>
        <taxon>Chordata</taxon>
        <taxon>Craniata</taxon>
        <taxon>Vertebrata</taxon>
        <taxon>Euteleostomi</taxon>
        <taxon>Actinopterygii</taxon>
        <taxon>Neopterygii</taxon>
        <taxon>Teleostei</taxon>
        <taxon>Neoteleostei</taxon>
        <taxon>Acanthomorphata</taxon>
        <taxon>Zeiogadaria</taxon>
        <taxon>Gadariae</taxon>
        <taxon>Gadiformes</taxon>
        <taxon>Muraenolepidoidei</taxon>
        <taxon>Muraenolepididae</taxon>
        <taxon>Muraenolepis</taxon>
    </lineage>
</organism>
<dbReference type="Pfam" id="PF07686">
    <property type="entry name" value="V-set"/>
    <property type="match status" value="4"/>
</dbReference>
<reference evidence="13" key="1">
    <citation type="submission" date="2022-07" db="EMBL/GenBank/DDBJ databases">
        <title>Chromosome-level genome of Muraenolepis orangiensis.</title>
        <authorList>
            <person name="Kim J."/>
        </authorList>
    </citation>
    <scope>NUCLEOTIDE SEQUENCE</scope>
    <source>
        <strain evidence="13">KU_S4_2022</strain>
        <tissue evidence="13">Muscle</tissue>
    </source>
</reference>
<dbReference type="FunFam" id="2.60.40.10:FF:000774">
    <property type="entry name" value="Hepatitis A virus cellular receptor 1"/>
    <property type="match status" value="2"/>
</dbReference>
<gene>
    <name evidence="13" type="ORF">NHX12_010001</name>
</gene>
<keyword evidence="5 10" id="KW-0472">Membrane</keyword>
<dbReference type="SUPFAM" id="SSF48726">
    <property type="entry name" value="Immunoglobulin"/>
    <property type="match status" value="4"/>
</dbReference>
<dbReference type="SMART" id="SM00406">
    <property type="entry name" value="IGv"/>
    <property type="match status" value="4"/>
</dbReference>
<feature type="domain" description="Ig-like" evidence="12">
    <location>
        <begin position="428"/>
        <end position="512"/>
    </location>
</feature>
<dbReference type="SMART" id="SM00408">
    <property type="entry name" value="IGc2"/>
    <property type="match status" value="3"/>
</dbReference>
<dbReference type="PROSITE" id="PS50835">
    <property type="entry name" value="IG_LIKE"/>
    <property type="match status" value="4"/>
</dbReference>
<accession>A0A9Q0I8W9</accession>
<dbReference type="AlphaFoldDB" id="A0A9Q0I8W9"/>
<evidence type="ECO:0000256" key="6">
    <source>
        <dbReference type="ARBA" id="ARBA00023157"/>
    </source>
</evidence>
<dbReference type="InterPro" id="IPR013106">
    <property type="entry name" value="Ig_V-set"/>
</dbReference>
<evidence type="ECO:0000313" key="13">
    <source>
        <dbReference type="EMBL" id="KAJ3589153.1"/>
    </source>
</evidence>
<evidence type="ECO:0000256" key="2">
    <source>
        <dbReference type="ARBA" id="ARBA00022692"/>
    </source>
</evidence>
<feature type="chain" id="PRO_5040358585" description="Ig-like domain-containing protein" evidence="11">
    <location>
        <begin position="21"/>
        <end position="820"/>
    </location>
</feature>
<dbReference type="GO" id="GO:0001786">
    <property type="term" value="F:phosphatidylserine binding"/>
    <property type="evidence" value="ECO:0007669"/>
    <property type="project" value="TreeGrafter"/>
</dbReference>
<dbReference type="OrthoDB" id="8447307at2759"/>
<protein>
    <recommendedName>
        <fullName evidence="12">Ig-like domain-containing protein</fullName>
    </recommendedName>
</protein>
<dbReference type="PANTHER" id="PTHR46608:SF3">
    <property type="entry name" value="T-CELL IMMUNOGLOBULIN AND MUCIN DOMAIN-CONTAINING PROTEIN 4"/>
    <property type="match status" value="1"/>
</dbReference>
<feature type="transmembrane region" description="Helical" evidence="10">
    <location>
        <begin position="394"/>
        <end position="417"/>
    </location>
</feature>
<dbReference type="Proteomes" id="UP001148018">
    <property type="component" value="Unassembled WGS sequence"/>
</dbReference>
<dbReference type="GO" id="GO:0060097">
    <property type="term" value="P:cytoskeletal rearrangement involved in phagocytosis, engulfment"/>
    <property type="evidence" value="ECO:0007669"/>
    <property type="project" value="TreeGrafter"/>
</dbReference>
<evidence type="ECO:0000259" key="12">
    <source>
        <dbReference type="PROSITE" id="PS50835"/>
    </source>
</evidence>
<feature type="domain" description="Ig-like" evidence="12">
    <location>
        <begin position="608"/>
        <end position="710"/>
    </location>
</feature>
<dbReference type="EMBL" id="JANIIK010000115">
    <property type="protein sequence ID" value="KAJ3589153.1"/>
    <property type="molecule type" value="Genomic_DNA"/>
</dbReference>
<dbReference type="InterPro" id="IPR003598">
    <property type="entry name" value="Ig_sub2"/>
</dbReference>
<evidence type="ECO:0000256" key="9">
    <source>
        <dbReference type="ARBA" id="ARBA00038203"/>
    </source>
</evidence>
<comment type="caution">
    <text evidence="13">The sequence shown here is derived from an EMBL/GenBank/DDBJ whole genome shotgun (WGS) entry which is preliminary data.</text>
</comment>
<keyword evidence="3 11" id="KW-0732">Signal</keyword>
<dbReference type="Gene3D" id="2.60.40.10">
    <property type="entry name" value="Immunoglobulins"/>
    <property type="match status" value="4"/>
</dbReference>
<feature type="domain" description="Ig-like" evidence="12">
    <location>
        <begin position="5"/>
        <end position="109"/>
    </location>
</feature>
<feature type="transmembrane region" description="Helical" evidence="10">
    <location>
        <begin position="582"/>
        <end position="604"/>
    </location>
</feature>
<feature type="domain" description="Ig-like" evidence="12">
    <location>
        <begin position="219"/>
        <end position="324"/>
    </location>
</feature>
<sequence>MRLLPTYSIICVLTASFSVATETVVGMAGRRVTLPCSSEAESKAGVCWGRGKPSLFTCHNTLLVTNGVQVTHSASYRYKLLSDAPRGDVSMSIHNIQQADSGFYHCRVQVPGLFNDQVYLVHLIITEAPKRTVEPPSALLLTASEVDLLELHQTPSPLILLGFTETGAVGSGDVCCSGDHPEDSVVAPVKTSKESDFQQNGPESFIGNTLRLSLIIFIPALLLIIGYIAECDLEVVGTVGNNVTLPCKYDVKTYGVVPICWGRGDIPYSKCNSQLTSTDGVKVSIDSPGSSRYRLLGNLEKGDVSMTILNVSKTDSGLYGCRVEVEGWFNDQRYHFQLRVQKATEPTTSWTLDDVTSTEQTPFPQAAAINATRHWETSNPEIIFAEEERSGNSLVLLVCILLVAFIAVGGVTVYFVAECDLEVVGTVGNNVTLPCKYDVKTYGVVPICWGRGVIPYSKCNSQLTSTDGAKLSKDSPGSSRYRLLGNLEKGNVSMTILNVSETDSGLYGCRVEVEGWFNDQRYHFQLRVQKATEPTTSWTLDDVTSTEQTPFPQAAAINATWHWETSNPEIIFAQEERSGNSLVLLVCILLVAFIAVGGVTVYFASWSPLVSSFKVAEGGVATLSCQYSVKRFGLSRVCWGRSCGTFWCSDILVQTDENGIISKLTDRYRLTGDVLDGQIDLSIQNVRRTDSGPYCCRVNIDGIFNDKKVVMNLRVVKATWRNILSSHLELFRRNSTPLHSGTVIMEDSVPTLSLQINVPVLSLSLCLLLLVAGSLILLALKCGIHRRASMKGCFSSKEPPHIIYEIRMRRPIQENIYTLD</sequence>
<dbReference type="GO" id="GO:0016020">
    <property type="term" value="C:membrane"/>
    <property type="evidence" value="ECO:0007669"/>
    <property type="project" value="UniProtKB-SubCell"/>
</dbReference>
<evidence type="ECO:0000256" key="7">
    <source>
        <dbReference type="ARBA" id="ARBA00023180"/>
    </source>
</evidence>
<dbReference type="InterPro" id="IPR013783">
    <property type="entry name" value="Ig-like_fold"/>
</dbReference>
<keyword evidence="2 10" id="KW-0812">Transmembrane</keyword>
<comment type="subcellular location">
    <subcellularLocation>
        <location evidence="1">Membrane</location>
        <topology evidence="1">Single-pass type I membrane protein</topology>
    </subcellularLocation>
</comment>
<evidence type="ECO:0000256" key="3">
    <source>
        <dbReference type="ARBA" id="ARBA00022729"/>
    </source>
</evidence>